<dbReference type="RefSeq" id="WP_307323327.1">
    <property type="nucleotide sequence ID" value="NZ_JAUSUG010000004.1"/>
</dbReference>
<comment type="caution">
    <text evidence="1">The sequence shown here is derived from an EMBL/GenBank/DDBJ whole genome shotgun (WGS) entry which is preliminary data.</text>
</comment>
<evidence type="ECO:0000313" key="2">
    <source>
        <dbReference type="Proteomes" id="UP001230005"/>
    </source>
</evidence>
<dbReference type="InterPro" id="IPR015943">
    <property type="entry name" value="WD40/YVTN_repeat-like_dom_sf"/>
</dbReference>
<dbReference type="PANTHER" id="PTHR43739:SF5">
    <property type="entry name" value="EXO-ALPHA-SIALIDASE"/>
    <property type="match status" value="1"/>
</dbReference>
<organism evidence="1 2">
    <name type="scientific">Evansella vedderi</name>
    <dbReference type="NCBI Taxonomy" id="38282"/>
    <lineage>
        <taxon>Bacteria</taxon>
        <taxon>Bacillati</taxon>
        <taxon>Bacillota</taxon>
        <taxon>Bacilli</taxon>
        <taxon>Bacillales</taxon>
        <taxon>Bacillaceae</taxon>
        <taxon>Evansella</taxon>
    </lineage>
</organism>
<name>A0ABT9ZRZ0_9BACI</name>
<dbReference type="Proteomes" id="UP001230005">
    <property type="component" value="Unassembled WGS sequence"/>
</dbReference>
<reference evidence="1 2" key="1">
    <citation type="submission" date="2023-07" db="EMBL/GenBank/DDBJ databases">
        <title>Genomic Encyclopedia of Type Strains, Phase IV (KMG-IV): sequencing the most valuable type-strain genomes for metagenomic binning, comparative biology and taxonomic classification.</title>
        <authorList>
            <person name="Goeker M."/>
        </authorList>
    </citation>
    <scope>NUCLEOTIDE SEQUENCE [LARGE SCALE GENOMIC DNA]</scope>
    <source>
        <strain evidence="1 2">DSM 9768</strain>
    </source>
</reference>
<dbReference type="PANTHER" id="PTHR43739">
    <property type="entry name" value="XYLOGLUCANASE (EUROFUNG)"/>
    <property type="match status" value="1"/>
</dbReference>
<accession>A0ABT9ZRZ0</accession>
<gene>
    <name evidence="1" type="ORF">J2S74_001366</name>
</gene>
<dbReference type="Gene3D" id="2.130.10.10">
    <property type="entry name" value="YVTN repeat-like/Quinoprotein amine dehydrogenase"/>
    <property type="match status" value="1"/>
</dbReference>
<sequence>MQLFISSNKDLIVVSKGAKGWSVKHQTHPEGDIQSVAADPVSNALYAGTFDHGLWKSDDDGISWERIGKDLLPNRVMSVRVSPNRQNLSYAPLYVGTEPSELFQSLDGGDSWSSFPALLNLPSKSTWSFPPRPYTHHVRDIAIGYGDENFLLAGIELGGVMRSLDGGRSFEDRKEHSQYDCHTIKLHPTATERIYEAGGGGYAQSTDRGATWETQNDGLRNYSYLVHVAVDPGNPDTVVVSGAEGPRSAYRPDNANTFVFRRDSSNEAWERVTEGLPSSEGSTVLHLHTNPKEPNVFYGINNRGVYTSNDQGRTWESAPIEWPHFLEKRRITDVALKA</sequence>
<dbReference type="SUPFAM" id="SSF110296">
    <property type="entry name" value="Oligoxyloglucan reducing end-specific cellobiohydrolase"/>
    <property type="match status" value="1"/>
</dbReference>
<evidence type="ECO:0000313" key="1">
    <source>
        <dbReference type="EMBL" id="MDQ0253993.1"/>
    </source>
</evidence>
<protein>
    <submittedName>
        <fullName evidence="1">Photosystem II stability/assembly factor-like uncharacterized protein</fullName>
    </submittedName>
</protein>
<proteinExistence type="predicted"/>
<dbReference type="EMBL" id="JAUSUG010000004">
    <property type="protein sequence ID" value="MDQ0253993.1"/>
    <property type="molecule type" value="Genomic_DNA"/>
</dbReference>
<keyword evidence="2" id="KW-1185">Reference proteome</keyword>
<dbReference type="InterPro" id="IPR052025">
    <property type="entry name" value="Xyloglucanase_GH74"/>
</dbReference>